<keyword evidence="2" id="KW-1185">Reference proteome</keyword>
<gene>
    <name evidence="1" type="ORF">Rhopal_001261-T1</name>
</gene>
<dbReference type="Proteomes" id="UP001342314">
    <property type="component" value="Unassembled WGS sequence"/>
</dbReference>
<organism evidence="1 2">
    <name type="scientific">Rhodotorula paludigena</name>
    <dbReference type="NCBI Taxonomy" id="86838"/>
    <lineage>
        <taxon>Eukaryota</taxon>
        <taxon>Fungi</taxon>
        <taxon>Dikarya</taxon>
        <taxon>Basidiomycota</taxon>
        <taxon>Pucciniomycotina</taxon>
        <taxon>Microbotryomycetes</taxon>
        <taxon>Sporidiobolales</taxon>
        <taxon>Sporidiobolaceae</taxon>
        <taxon>Rhodotorula</taxon>
    </lineage>
</organism>
<dbReference type="EMBL" id="BQKY01000003">
    <property type="protein sequence ID" value="GJN88296.1"/>
    <property type="molecule type" value="Genomic_DNA"/>
</dbReference>
<proteinExistence type="predicted"/>
<evidence type="ECO:0000313" key="2">
    <source>
        <dbReference type="Proteomes" id="UP001342314"/>
    </source>
</evidence>
<comment type="caution">
    <text evidence="1">The sequence shown here is derived from an EMBL/GenBank/DDBJ whole genome shotgun (WGS) entry which is preliminary data.</text>
</comment>
<reference evidence="1 2" key="1">
    <citation type="submission" date="2021-12" db="EMBL/GenBank/DDBJ databases">
        <title>High titer production of polyol ester of fatty acids by Rhodotorula paludigena BS15 towards product separation-free biomass refinery.</title>
        <authorList>
            <person name="Mano J."/>
            <person name="Ono H."/>
            <person name="Tanaka T."/>
            <person name="Naito K."/>
            <person name="Sushida H."/>
            <person name="Ike M."/>
            <person name="Tokuyasu K."/>
            <person name="Kitaoka M."/>
        </authorList>
    </citation>
    <scope>NUCLEOTIDE SEQUENCE [LARGE SCALE GENOMIC DNA]</scope>
    <source>
        <strain evidence="1 2">BS15</strain>
    </source>
</reference>
<dbReference type="AlphaFoldDB" id="A0AAV5G6V6"/>
<name>A0AAV5G6V6_9BASI</name>
<protein>
    <submittedName>
        <fullName evidence="1">Uncharacterized protein</fullName>
    </submittedName>
</protein>
<sequence length="158" mass="16810">MSLDKGKAPATPTCAPGVAGHKTFSSQQAMPAKTLRDFLLALDGDSFAPFLDDFDRNYVPLSTPAQSLIDVAGSPNGVSTLFEVFEAVQTLPPFLTALAVAGLRKAYERQQQAPAFAEPGSAVVNGRLIFGMPYLKRDQWVRQQIAGELDSGANPGQA</sequence>
<evidence type="ECO:0000313" key="1">
    <source>
        <dbReference type="EMBL" id="GJN88296.1"/>
    </source>
</evidence>
<accession>A0AAV5G6V6</accession>